<dbReference type="AlphaFoldDB" id="A0A1I7GG94"/>
<evidence type="ECO:0000313" key="2">
    <source>
        <dbReference type="EMBL" id="SFU47497.1"/>
    </source>
</evidence>
<dbReference type="SUPFAM" id="SSF52402">
    <property type="entry name" value="Adenine nucleotide alpha hydrolases-like"/>
    <property type="match status" value="2"/>
</dbReference>
<feature type="domain" description="UspA" evidence="1">
    <location>
        <begin position="7"/>
        <end position="141"/>
    </location>
</feature>
<proteinExistence type="predicted"/>
<dbReference type="Gene3D" id="3.40.50.12370">
    <property type="match status" value="1"/>
</dbReference>
<name>A0A1I7GG94_9BACT</name>
<organism evidence="2 3">
    <name type="scientific">Pontibacter akesuensis</name>
    <dbReference type="NCBI Taxonomy" id="388950"/>
    <lineage>
        <taxon>Bacteria</taxon>
        <taxon>Pseudomonadati</taxon>
        <taxon>Bacteroidota</taxon>
        <taxon>Cytophagia</taxon>
        <taxon>Cytophagales</taxon>
        <taxon>Hymenobacteraceae</taxon>
        <taxon>Pontibacter</taxon>
    </lineage>
</organism>
<gene>
    <name evidence="2" type="ORF">SAMN04487941_0989</name>
</gene>
<dbReference type="STRING" id="388950.GCA_001611675_00088"/>
<dbReference type="RefSeq" id="WP_068836334.1">
    <property type="nucleotide sequence ID" value="NZ_BMXC01000001.1"/>
</dbReference>
<dbReference type="Pfam" id="PF00582">
    <property type="entry name" value="Usp"/>
    <property type="match status" value="2"/>
</dbReference>
<evidence type="ECO:0000313" key="3">
    <source>
        <dbReference type="Proteomes" id="UP000182491"/>
    </source>
</evidence>
<accession>A0A1I7GG94</accession>
<reference evidence="3" key="1">
    <citation type="submission" date="2016-10" db="EMBL/GenBank/DDBJ databases">
        <authorList>
            <person name="Varghese N."/>
        </authorList>
    </citation>
    <scope>NUCLEOTIDE SEQUENCE [LARGE SCALE GENOMIC DNA]</scope>
    <source>
        <strain evidence="3">DSM 18820</strain>
    </source>
</reference>
<keyword evidence="3" id="KW-1185">Reference proteome</keyword>
<dbReference type="OrthoDB" id="936242at2"/>
<protein>
    <submittedName>
        <fullName evidence="2">Nucleotide-binding universal stress protein, UspA family</fullName>
    </submittedName>
</protein>
<dbReference type="CDD" id="cd00293">
    <property type="entry name" value="USP-like"/>
    <property type="match status" value="1"/>
</dbReference>
<feature type="domain" description="UspA" evidence="1">
    <location>
        <begin position="150"/>
        <end position="270"/>
    </location>
</feature>
<evidence type="ECO:0000259" key="1">
    <source>
        <dbReference type="Pfam" id="PF00582"/>
    </source>
</evidence>
<dbReference type="Proteomes" id="UP000182491">
    <property type="component" value="Unassembled WGS sequence"/>
</dbReference>
<dbReference type="EMBL" id="FPCA01000001">
    <property type="protein sequence ID" value="SFU47497.1"/>
    <property type="molecule type" value="Genomic_DNA"/>
</dbReference>
<dbReference type="InterPro" id="IPR006016">
    <property type="entry name" value="UspA"/>
</dbReference>
<sequence>MCKTKNVKRVLVPVKFDKAGKKLLRYAGHLANALGAELLLLQNSHTNELTFTQQSSFLQQLRTFSMRILGEEQMSGAKQVPFQCVVRPGQLRECINVIIREYAIDMVLMETCVLHQEEGHNDPDNAAAIMELVKCPVMVVPCTATYKKLENLVFATDFTDQEAHVQEQIVAFAEQAAARLTLVQVYTKAERQQLSSYKAAMLAIEKKLSGKNVTLKMLEEEDTLEGISDFAERSAASMLVLATQDNFMLKRLFSSNYIKTMAYHTRNPILTFRQQKKKPCSGCCANCASKKTALQAEAPAYQQVFV</sequence>